<accession>A0A0A9B0V8</accession>
<evidence type="ECO:0000313" key="1">
    <source>
        <dbReference type="EMBL" id="JAD55773.1"/>
    </source>
</evidence>
<organism evidence="1">
    <name type="scientific">Arundo donax</name>
    <name type="common">Giant reed</name>
    <name type="synonym">Donax arundinaceus</name>
    <dbReference type="NCBI Taxonomy" id="35708"/>
    <lineage>
        <taxon>Eukaryota</taxon>
        <taxon>Viridiplantae</taxon>
        <taxon>Streptophyta</taxon>
        <taxon>Embryophyta</taxon>
        <taxon>Tracheophyta</taxon>
        <taxon>Spermatophyta</taxon>
        <taxon>Magnoliopsida</taxon>
        <taxon>Liliopsida</taxon>
        <taxon>Poales</taxon>
        <taxon>Poaceae</taxon>
        <taxon>PACMAD clade</taxon>
        <taxon>Arundinoideae</taxon>
        <taxon>Arundineae</taxon>
        <taxon>Arundo</taxon>
    </lineage>
</organism>
<protein>
    <submittedName>
        <fullName evidence="1">Uncharacterized protein</fullName>
    </submittedName>
</protein>
<reference evidence="1" key="2">
    <citation type="journal article" date="2015" name="Data Brief">
        <title>Shoot transcriptome of the giant reed, Arundo donax.</title>
        <authorList>
            <person name="Barrero R.A."/>
            <person name="Guerrero F.D."/>
            <person name="Moolhuijzen P."/>
            <person name="Goolsby J.A."/>
            <person name="Tidwell J."/>
            <person name="Bellgard S.E."/>
            <person name="Bellgard M.I."/>
        </authorList>
    </citation>
    <scope>NUCLEOTIDE SEQUENCE</scope>
    <source>
        <tissue evidence="1">Shoot tissue taken approximately 20 cm above the soil surface</tissue>
    </source>
</reference>
<proteinExistence type="predicted"/>
<sequence>MFLVRSPISVIPSPSSIKTQNHLIHSYSIFFGAHWISSCFEFIFPACILYDVI</sequence>
<name>A0A0A9B0V8_ARUDO</name>
<dbReference type="AlphaFoldDB" id="A0A0A9B0V8"/>
<reference evidence="1" key="1">
    <citation type="submission" date="2014-09" db="EMBL/GenBank/DDBJ databases">
        <authorList>
            <person name="Magalhaes I.L.F."/>
            <person name="Oliveira U."/>
            <person name="Santos F.R."/>
            <person name="Vidigal T.H.D.A."/>
            <person name="Brescovit A.D."/>
            <person name="Santos A.J."/>
        </authorList>
    </citation>
    <scope>NUCLEOTIDE SEQUENCE</scope>
    <source>
        <tissue evidence="1">Shoot tissue taken approximately 20 cm above the soil surface</tissue>
    </source>
</reference>
<dbReference type="EMBL" id="GBRH01242122">
    <property type="protein sequence ID" value="JAD55773.1"/>
    <property type="molecule type" value="Transcribed_RNA"/>
</dbReference>